<evidence type="ECO:0000313" key="4">
    <source>
        <dbReference type="Proteomes" id="UP000054359"/>
    </source>
</evidence>
<feature type="non-terminal residue" evidence="3">
    <location>
        <position position="105"/>
    </location>
</feature>
<reference evidence="3 4" key="1">
    <citation type="submission" date="2013-11" db="EMBL/GenBank/DDBJ databases">
        <title>Genome sequencing of Stegodyphus mimosarum.</title>
        <authorList>
            <person name="Bechsgaard J."/>
        </authorList>
    </citation>
    <scope>NUCLEOTIDE SEQUENCE [LARGE SCALE GENOMIC DNA]</scope>
</reference>
<name>A0A087SVL7_STEMI</name>
<sequence length="105" mass="11543">MTPYLTSLCCATMNAVIIINILSIAFFRTSYAFTNGFPKEQCDEMDPTKINIENSAGKGSADADYNSTDFGQEDAPPTSIQLSGSLNLYRIVTSSPKYRRGRTLD</sequence>
<dbReference type="Proteomes" id="UP000054359">
    <property type="component" value="Unassembled WGS sequence"/>
</dbReference>
<dbReference type="EMBL" id="KK112167">
    <property type="protein sequence ID" value="KFM56906.1"/>
    <property type="molecule type" value="Genomic_DNA"/>
</dbReference>
<organism evidence="3 4">
    <name type="scientific">Stegodyphus mimosarum</name>
    <name type="common">African social velvet spider</name>
    <dbReference type="NCBI Taxonomy" id="407821"/>
    <lineage>
        <taxon>Eukaryota</taxon>
        <taxon>Metazoa</taxon>
        <taxon>Ecdysozoa</taxon>
        <taxon>Arthropoda</taxon>
        <taxon>Chelicerata</taxon>
        <taxon>Arachnida</taxon>
        <taxon>Araneae</taxon>
        <taxon>Araneomorphae</taxon>
        <taxon>Entelegynae</taxon>
        <taxon>Eresoidea</taxon>
        <taxon>Eresidae</taxon>
        <taxon>Stegodyphus</taxon>
    </lineage>
</organism>
<keyword evidence="4" id="KW-1185">Reference proteome</keyword>
<evidence type="ECO:0000313" key="3">
    <source>
        <dbReference type="EMBL" id="KFM56906.1"/>
    </source>
</evidence>
<keyword evidence="2" id="KW-1133">Transmembrane helix</keyword>
<gene>
    <name evidence="3" type="ORF">X975_08569</name>
</gene>
<protein>
    <submittedName>
        <fullName evidence="3">Uncharacterized protein</fullName>
    </submittedName>
</protein>
<evidence type="ECO:0000256" key="2">
    <source>
        <dbReference type="SAM" id="Phobius"/>
    </source>
</evidence>
<feature type="transmembrane region" description="Helical" evidence="2">
    <location>
        <begin position="6"/>
        <end position="27"/>
    </location>
</feature>
<keyword evidence="2" id="KW-0472">Membrane</keyword>
<dbReference type="AlphaFoldDB" id="A0A087SVL7"/>
<accession>A0A087SVL7</accession>
<proteinExistence type="predicted"/>
<dbReference type="OMA" id="CATMNAV"/>
<feature type="region of interest" description="Disordered" evidence="1">
    <location>
        <begin position="50"/>
        <end position="77"/>
    </location>
</feature>
<dbReference type="OrthoDB" id="6408809at2759"/>
<keyword evidence="2" id="KW-0812">Transmembrane</keyword>
<evidence type="ECO:0000256" key="1">
    <source>
        <dbReference type="SAM" id="MobiDB-lite"/>
    </source>
</evidence>